<dbReference type="Gene3D" id="3.40.1050.10">
    <property type="entry name" value="Carbonic anhydrase"/>
    <property type="match status" value="1"/>
</dbReference>
<dbReference type="AlphaFoldDB" id="A0A1Y2HE49"/>
<dbReference type="FunFam" id="3.40.1050.10:FF:000001">
    <property type="entry name" value="Carbonic anhydrase"/>
    <property type="match status" value="1"/>
</dbReference>
<keyword evidence="12" id="KW-1185">Reference proteome</keyword>
<proteinExistence type="inferred from homology"/>
<evidence type="ECO:0000256" key="2">
    <source>
        <dbReference type="ARBA" id="ARBA00012925"/>
    </source>
</evidence>
<feature type="binding site" evidence="9">
    <location>
        <position position="37"/>
    </location>
    <ligand>
        <name>Zn(2+)</name>
        <dbReference type="ChEBI" id="CHEBI:29105"/>
    </ligand>
</feature>
<dbReference type="PANTHER" id="PTHR11002">
    <property type="entry name" value="CARBONIC ANHYDRASE"/>
    <property type="match status" value="1"/>
</dbReference>
<dbReference type="Proteomes" id="UP000193411">
    <property type="component" value="Unassembled WGS sequence"/>
</dbReference>
<comment type="function">
    <text evidence="10">Reversible hydration of carbon dioxide.</text>
</comment>
<name>A0A1Y2HE49_9FUNG</name>
<evidence type="ECO:0000256" key="3">
    <source>
        <dbReference type="ARBA" id="ARBA00014628"/>
    </source>
</evidence>
<evidence type="ECO:0000256" key="1">
    <source>
        <dbReference type="ARBA" id="ARBA00006217"/>
    </source>
</evidence>
<keyword evidence="5 9" id="KW-0862">Zinc</keyword>
<dbReference type="InterPro" id="IPR001765">
    <property type="entry name" value="Carbonic_anhydrase"/>
</dbReference>
<dbReference type="EC" id="4.2.1.1" evidence="2 10"/>
<dbReference type="EMBL" id="MCFL01000041">
    <property type="protein sequence ID" value="ORZ32860.1"/>
    <property type="molecule type" value="Genomic_DNA"/>
</dbReference>
<dbReference type="SUPFAM" id="SSF53056">
    <property type="entry name" value="beta-carbonic anhydrase, cab"/>
    <property type="match status" value="1"/>
</dbReference>
<keyword evidence="4 9" id="KW-0479">Metal-binding</keyword>
<accession>A0A1Y2HE49</accession>
<dbReference type="InterPro" id="IPR015892">
    <property type="entry name" value="Carbonic_anhydrase_CS"/>
</dbReference>
<comment type="caution">
    <text evidence="11">The sequence shown here is derived from an EMBL/GenBank/DDBJ whole genome shotgun (WGS) entry which is preliminary data.</text>
</comment>
<evidence type="ECO:0000256" key="7">
    <source>
        <dbReference type="ARBA" id="ARBA00031969"/>
    </source>
</evidence>
<evidence type="ECO:0000256" key="9">
    <source>
        <dbReference type="PIRSR" id="PIRSR601765-1"/>
    </source>
</evidence>
<dbReference type="CDD" id="cd00883">
    <property type="entry name" value="beta_CA_cladeA"/>
    <property type="match status" value="1"/>
</dbReference>
<evidence type="ECO:0000313" key="12">
    <source>
        <dbReference type="Proteomes" id="UP000193411"/>
    </source>
</evidence>
<evidence type="ECO:0000256" key="10">
    <source>
        <dbReference type="RuleBase" id="RU003956"/>
    </source>
</evidence>
<comment type="catalytic activity">
    <reaction evidence="8 10">
        <text>hydrogencarbonate + H(+) = CO2 + H2O</text>
        <dbReference type="Rhea" id="RHEA:10748"/>
        <dbReference type="ChEBI" id="CHEBI:15377"/>
        <dbReference type="ChEBI" id="CHEBI:15378"/>
        <dbReference type="ChEBI" id="CHEBI:16526"/>
        <dbReference type="ChEBI" id="CHEBI:17544"/>
        <dbReference type="EC" id="4.2.1.1"/>
    </reaction>
</comment>
<evidence type="ECO:0000313" key="11">
    <source>
        <dbReference type="EMBL" id="ORZ32860.1"/>
    </source>
</evidence>
<comment type="similarity">
    <text evidence="1 10">Belongs to the beta-class carbonic anhydrase family.</text>
</comment>
<feature type="binding site" evidence="9">
    <location>
        <position position="39"/>
    </location>
    <ligand>
        <name>Zn(2+)</name>
        <dbReference type="ChEBI" id="CHEBI:29105"/>
    </ligand>
</feature>
<dbReference type="STRING" id="765915.A0A1Y2HE49"/>
<dbReference type="InterPro" id="IPR036874">
    <property type="entry name" value="Carbonic_anhydrase_sf"/>
</dbReference>
<reference evidence="11 12" key="1">
    <citation type="submission" date="2016-07" db="EMBL/GenBank/DDBJ databases">
        <title>Pervasive Adenine N6-methylation of Active Genes in Fungi.</title>
        <authorList>
            <consortium name="DOE Joint Genome Institute"/>
            <person name="Mondo S.J."/>
            <person name="Dannebaum R.O."/>
            <person name="Kuo R.C."/>
            <person name="Labutti K."/>
            <person name="Haridas S."/>
            <person name="Kuo A."/>
            <person name="Salamov A."/>
            <person name="Ahrendt S.R."/>
            <person name="Lipzen A."/>
            <person name="Sullivan W."/>
            <person name="Andreopoulos W.B."/>
            <person name="Clum A."/>
            <person name="Lindquist E."/>
            <person name="Daum C."/>
            <person name="Ramamoorthy G.K."/>
            <person name="Gryganskyi A."/>
            <person name="Culley D."/>
            <person name="Magnuson J.K."/>
            <person name="James T.Y."/>
            <person name="O'Malley M.A."/>
            <person name="Stajich J.E."/>
            <person name="Spatafora J.W."/>
            <person name="Visel A."/>
            <person name="Grigoriev I.V."/>
        </authorList>
    </citation>
    <scope>NUCLEOTIDE SEQUENCE [LARGE SCALE GENOMIC DNA]</scope>
    <source>
        <strain evidence="11 12">PL171</strain>
    </source>
</reference>
<dbReference type="OrthoDB" id="10248475at2759"/>
<gene>
    <name evidence="11" type="ORF">BCR44DRAFT_73141</name>
</gene>
<evidence type="ECO:0000256" key="4">
    <source>
        <dbReference type="ARBA" id="ARBA00022723"/>
    </source>
</evidence>
<dbReference type="SMART" id="SM00947">
    <property type="entry name" value="Pro_CA"/>
    <property type="match status" value="1"/>
</dbReference>
<dbReference type="GO" id="GO:0004089">
    <property type="term" value="F:carbonate dehydratase activity"/>
    <property type="evidence" value="ECO:0007669"/>
    <property type="project" value="UniProtKB-UniRule"/>
</dbReference>
<dbReference type="GO" id="GO:0015976">
    <property type="term" value="P:carbon utilization"/>
    <property type="evidence" value="ECO:0007669"/>
    <property type="project" value="InterPro"/>
</dbReference>
<organism evidence="11 12">
    <name type="scientific">Catenaria anguillulae PL171</name>
    <dbReference type="NCBI Taxonomy" id="765915"/>
    <lineage>
        <taxon>Eukaryota</taxon>
        <taxon>Fungi</taxon>
        <taxon>Fungi incertae sedis</taxon>
        <taxon>Blastocladiomycota</taxon>
        <taxon>Blastocladiomycetes</taxon>
        <taxon>Blastocladiales</taxon>
        <taxon>Catenariaceae</taxon>
        <taxon>Catenaria</taxon>
    </lineage>
</organism>
<protein>
    <recommendedName>
        <fullName evidence="3 10">Carbonic anhydrase</fullName>
        <ecNumber evidence="2 10">4.2.1.1</ecNumber>
    </recommendedName>
    <alternativeName>
        <fullName evidence="7 10">Carbonate dehydratase</fullName>
    </alternativeName>
</protein>
<evidence type="ECO:0000256" key="6">
    <source>
        <dbReference type="ARBA" id="ARBA00023239"/>
    </source>
</evidence>
<dbReference type="PANTHER" id="PTHR11002:SF76">
    <property type="entry name" value="CARBONIC ANHYDRASE"/>
    <property type="match status" value="1"/>
</dbReference>
<evidence type="ECO:0000256" key="8">
    <source>
        <dbReference type="ARBA" id="ARBA00048348"/>
    </source>
</evidence>
<dbReference type="Pfam" id="PF00484">
    <property type="entry name" value="Pro_CA"/>
    <property type="match status" value="1"/>
</dbReference>
<keyword evidence="6 10" id="KW-0456">Lyase</keyword>
<feature type="binding site" evidence="9">
    <location>
        <position position="96"/>
    </location>
    <ligand>
        <name>Zn(2+)</name>
        <dbReference type="ChEBI" id="CHEBI:29105"/>
    </ligand>
</feature>
<sequence length="206" mass="22193">MLSTALKNNVQWAAEQDAAFFEAMESGQSPKILWLGCSDSRAPPNTICGLPPGEIFVHRNIANVCVPSDINFLSVLEYAVLHLKVESIVVCGHYGCGGVNAALGHACAGGVIDNWLCNIRSVAHSHRKRLAAIEDPVQRSNLLAELNVASSVFAIAHSPIVQAAWARGQNLSVNGWVFRLSDGRLEDLGIAVQGPEEDPEFKLVEK</sequence>
<dbReference type="GO" id="GO:0008270">
    <property type="term" value="F:zinc ion binding"/>
    <property type="evidence" value="ECO:0007669"/>
    <property type="project" value="UniProtKB-UniRule"/>
</dbReference>
<dbReference type="PROSITE" id="PS00705">
    <property type="entry name" value="PROK_CO2_ANHYDRASE_2"/>
    <property type="match status" value="1"/>
</dbReference>
<evidence type="ECO:0000256" key="5">
    <source>
        <dbReference type="ARBA" id="ARBA00022833"/>
    </source>
</evidence>
<feature type="binding site" evidence="9">
    <location>
        <position position="93"/>
    </location>
    <ligand>
        <name>Zn(2+)</name>
        <dbReference type="ChEBI" id="CHEBI:29105"/>
    </ligand>
</feature>
<comment type="cofactor">
    <cofactor evidence="9">
        <name>Zn(2+)</name>
        <dbReference type="ChEBI" id="CHEBI:29105"/>
    </cofactor>
    <text evidence="9">Binds 1 zinc ion per subunit.</text>
</comment>